<keyword evidence="5" id="KW-0436">Ligase</keyword>
<dbReference type="InterPro" id="IPR020806">
    <property type="entry name" value="PKS_PP-bd"/>
</dbReference>
<dbReference type="GO" id="GO:0008610">
    <property type="term" value="P:lipid biosynthetic process"/>
    <property type="evidence" value="ECO:0007669"/>
    <property type="project" value="UniProtKB-ARBA"/>
</dbReference>
<dbReference type="InterPro" id="IPR025110">
    <property type="entry name" value="AMP-bd_C"/>
</dbReference>
<dbReference type="CDD" id="cd08700">
    <property type="entry name" value="FMT_C_OzmH_like"/>
    <property type="match status" value="1"/>
</dbReference>
<dbReference type="GO" id="GO:0016874">
    <property type="term" value="F:ligase activity"/>
    <property type="evidence" value="ECO:0007669"/>
    <property type="project" value="UniProtKB-KW"/>
</dbReference>
<dbReference type="Gene3D" id="3.40.50.12780">
    <property type="entry name" value="N-terminal domain of ligase-like"/>
    <property type="match status" value="1"/>
</dbReference>
<dbReference type="SUPFAM" id="SSF50486">
    <property type="entry name" value="FMT C-terminal domain-like"/>
    <property type="match status" value="1"/>
</dbReference>
<dbReference type="CDD" id="cd19531">
    <property type="entry name" value="LCL_NRPS-like"/>
    <property type="match status" value="1"/>
</dbReference>
<dbReference type="FunFam" id="3.40.50.980:FF:000001">
    <property type="entry name" value="Non-ribosomal peptide synthetase"/>
    <property type="match status" value="1"/>
</dbReference>
<keyword evidence="3" id="KW-0596">Phosphopantetheine</keyword>
<dbReference type="FunFam" id="2.30.38.10:FF:000001">
    <property type="entry name" value="Non-ribosomal peptide synthetase PvdI"/>
    <property type="match status" value="1"/>
</dbReference>
<comment type="caution">
    <text evidence="7">The sequence shown here is derived from an EMBL/GenBank/DDBJ whole genome shotgun (WGS) entry which is preliminary data.</text>
</comment>
<dbReference type="SMART" id="SM00823">
    <property type="entry name" value="PKS_PP"/>
    <property type="match status" value="1"/>
</dbReference>
<dbReference type="Proteomes" id="UP001204953">
    <property type="component" value="Unassembled WGS sequence"/>
</dbReference>
<dbReference type="FunFam" id="3.40.50.12780:FF:000012">
    <property type="entry name" value="Non-ribosomal peptide synthetase"/>
    <property type="match status" value="1"/>
</dbReference>
<dbReference type="NCBIfam" id="TIGR01733">
    <property type="entry name" value="AA-adenyl-dom"/>
    <property type="match status" value="1"/>
</dbReference>
<dbReference type="InterPro" id="IPR001242">
    <property type="entry name" value="Condensation_dom"/>
</dbReference>
<dbReference type="FunFam" id="1.10.1200.10:FF:000005">
    <property type="entry name" value="Nonribosomal peptide synthetase 1"/>
    <property type="match status" value="1"/>
</dbReference>
<evidence type="ECO:0000259" key="6">
    <source>
        <dbReference type="PROSITE" id="PS50075"/>
    </source>
</evidence>
<keyword evidence="8" id="KW-1185">Reference proteome</keyword>
<dbReference type="Gene3D" id="1.10.1200.10">
    <property type="entry name" value="ACP-like"/>
    <property type="match status" value="1"/>
</dbReference>
<evidence type="ECO:0000256" key="3">
    <source>
        <dbReference type="ARBA" id="ARBA00022450"/>
    </source>
</evidence>
<dbReference type="InterPro" id="IPR045851">
    <property type="entry name" value="AMP-bd_C_sf"/>
</dbReference>
<proteinExistence type="inferred from homology"/>
<dbReference type="SUPFAM" id="SSF47336">
    <property type="entry name" value="ACP-like"/>
    <property type="match status" value="1"/>
</dbReference>
<accession>A0AAE3GZ81</accession>
<keyword evidence="4" id="KW-0597">Phosphoprotein</keyword>
<comment type="cofactor">
    <cofactor evidence="1">
        <name>pantetheine 4'-phosphate</name>
        <dbReference type="ChEBI" id="CHEBI:47942"/>
    </cofactor>
</comment>
<organism evidence="7 8">
    <name type="scientific">Limnofasciculus baicalensis BBK-W-15</name>
    <dbReference type="NCBI Taxonomy" id="2699891"/>
    <lineage>
        <taxon>Bacteria</taxon>
        <taxon>Bacillati</taxon>
        <taxon>Cyanobacteriota</taxon>
        <taxon>Cyanophyceae</taxon>
        <taxon>Coleofasciculales</taxon>
        <taxon>Coleofasciculaceae</taxon>
        <taxon>Limnofasciculus</taxon>
        <taxon>Limnofasciculus baicalensis</taxon>
    </lineage>
</organism>
<dbReference type="Pfam" id="PF00501">
    <property type="entry name" value="AMP-binding"/>
    <property type="match status" value="2"/>
</dbReference>
<dbReference type="PROSITE" id="PS00012">
    <property type="entry name" value="PHOSPHOPANTETHEINE"/>
    <property type="match status" value="1"/>
</dbReference>
<dbReference type="Pfam" id="PF02911">
    <property type="entry name" value="Formyl_trans_C"/>
    <property type="match status" value="1"/>
</dbReference>
<dbReference type="Pfam" id="PF13193">
    <property type="entry name" value="AMP-binding_C"/>
    <property type="match status" value="2"/>
</dbReference>
<name>A0AAE3GZ81_9CYAN</name>
<dbReference type="GO" id="GO:0044550">
    <property type="term" value="P:secondary metabolite biosynthetic process"/>
    <property type="evidence" value="ECO:0007669"/>
    <property type="project" value="UniProtKB-ARBA"/>
</dbReference>
<dbReference type="Gene3D" id="3.30.300.30">
    <property type="match status" value="2"/>
</dbReference>
<feature type="domain" description="Carrier" evidence="6">
    <location>
        <begin position="528"/>
        <end position="603"/>
    </location>
</feature>
<dbReference type="InterPro" id="IPR010071">
    <property type="entry name" value="AA_adenyl_dom"/>
</dbReference>
<dbReference type="SUPFAM" id="SSF52777">
    <property type="entry name" value="CoA-dependent acyltransferases"/>
    <property type="match status" value="3"/>
</dbReference>
<dbReference type="Gene3D" id="3.40.50.980">
    <property type="match status" value="2"/>
</dbReference>
<dbReference type="InterPro" id="IPR000873">
    <property type="entry name" value="AMP-dep_synth/lig_dom"/>
</dbReference>
<dbReference type="CDD" id="cd05926">
    <property type="entry name" value="FACL_fum10p_like"/>
    <property type="match status" value="1"/>
</dbReference>
<dbReference type="EMBL" id="JAMZMM010000312">
    <property type="protein sequence ID" value="MCP2731317.1"/>
    <property type="molecule type" value="Genomic_DNA"/>
</dbReference>
<dbReference type="Gene3D" id="3.30.559.30">
    <property type="entry name" value="Nonribosomal peptide synthetase, condensation domain"/>
    <property type="match status" value="2"/>
</dbReference>
<evidence type="ECO:0000256" key="1">
    <source>
        <dbReference type="ARBA" id="ARBA00001957"/>
    </source>
</evidence>
<dbReference type="InterPro" id="IPR045310">
    <property type="entry name" value="Pcs60-like"/>
</dbReference>
<dbReference type="FunFam" id="3.30.559.30:FF:000001">
    <property type="entry name" value="Non-ribosomal peptide synthetase"/>
    <property type="match status" value="1"/>
</dbReference>
<dbReference type="GO" id="GO:0005829">
    <property type="term" value="C:cytosol"/>
    <property type="evidence" value="ECO:0007669"/>
    <property type="project" value="TreeGrafter"/>
</dbReference>
<evidence type="ECO:0000256" key="5">
    <source>
        <dbReference type="ARBA" id="ARBA00022598"/>
    </source>
</evidence>
<dbReference type="GO" id="GO:0031177">
    <property type="term" value="F:phosphopantetheine binding"/>
    <property type="evidence" value="ECO:0007669"/>
    <property type="project" value="InterPro"/>
</dbReference>
<evidence type="ECO:0000256" key="2">
    <source>
        <dbReference type="ARBA" id="ARBA00006432"/>
    </source>
</evidence>
<feature type="non-terminal residue" evidence="7">
    <location>
        <position position="2161"/>
    </location>
</feature>
<gene>
    <name evidence="7" type="ORF">NJ959_23100</name>
</gene>
<dbReference type="PANTHER" id="PTHR45527:SF14">
    <property type="entry name" value="PLIPASTATIN SYNTHASE SUBUNIT B"/>
    <property type="match status" value="1"/>
</dbReference>
<dbReference type="Gene3D" id="2.30.38.10">
    <property type="entry name" value="Luciferase, Domain 3"/>
    <property type="match status" value="1"/>
</dbReference>
<dbReference type="InterPro" id="IPR036736">
    <property type="entry name" value="ACP-like_sf"/>
</dbReference>
<sequence>MIINPEIKVDSSIPKQIESVAQKQPEAMAILAPNRAPLTYSNLCDRIHDVVTKLNSIGIGRNDRVAIVLPNSPEMAVSFLAVASAATCAPLNPNYRGPEFEFYLSDLDAKALIIQAGMDSPAREIAQGRNIPILELSPILDSPAGSFTLTGGEPNNPGNGGCAESEDIALILHTSGTTSRPKMVPLTHQNLCTSAANIRQTLALTENDRCLNIMPLFHIHGLIGALLSSISAGASVVCTPGFDAPKFFNLLEEFKPTWYSAVPTMHQAILARSEGNKEIIANSSIRFIRSSSASLPPQMMADLEQVFNAPVIEAYGMTEASHQMASNPLPPQVRKPGSVGMAAGPEIAIMDEDGNLLPSGNTGEVVIRGGNVTKGYENNPQANEGAFTNGWFRTGDLGYLDGDNYLFLKGRIKEIINRGGEKISPREIDEILLDHPTVAQALAFAIPHSQLGEDIAAAVVLRDNSSVTARELQEFVAARVADFKVPARVIFWDEIPKGPTGKLQRIGLAQQLGITSNESAVAFTEFTPASTDIEKELARIWSEVLGVEQVGISDNFFQLGGDSILIAQVINRVRQTLQIELFFLDFFETPTILGIAQIIKSQEREKQNQTLPSIEPISRASKLPLSYTQESFWFLDQLKPGSPAYHRPGAIIINGSINLKILEESLKEILRRHESLRTNFVTINGEPVPVIHPTATLTIPQIDLSTFTKSEQESEIKRLGREDTQAAFNLSEGSLLRVKYFRLSEQEHLLLLTFHHIIFDGWSMGVLLSELASIYEAFSKEQKSPLPELTIQYQDFAHWQRQWLTDEVLETQINYWKQQLAGVPPLLELQTHRSRPAIPTFRGDLYELVLPQSLSQSLKALSQEEGVTLFMTLLASFSILLHRYSNQEDIVIGTPVAGRNRVETEQLIGVLINTLLIRIYIANNPSFRRLLNQVKKVALDAYAHQELPITKLVEALQPERNLSYQMLFQVMFQFTNSVNQVVGQDFRMEEMELDNGVSVLDLSLDILDTSAGFCCRFKYNTDLFDAVTIERMAEDFQNLLEAIVANPEESIASLPLLTEVAETSRTSGSSKSETNLNRQQFSCYLIGNESLLIPCAEILMKGGHQILGIISTGTSISQWATSQSIPHIQPKENLISFLSKQPFDYLFSIYNLSIIPEEVLKLPRRYAINCHDALLPKYGGVNAPSWAIFHQEKTHGITWHQMVNVVDGGDILKQITIDIDPDETVFSLNRKCYEVIIHSFAQLVDDIATGRVVITQQNLEERSYFLMRQKPSPGCLLSWHKSADELDALVRALDFGSHLNLLGMPKLAIGKEFIIIPKIQVLENLSESAPGTITAINDNSLIIATASSDILLNYLITIEGQKLSIPEFVARFNLKIGEQFKDIDIERSQRLENWESLLFKHEKFWVKRLATLNPIAIPYRNRERLSPSSARQVKSADWLIPDEVKTFLAQRQGEGNLGNFLVAAFAGYLSRISQTCCFDLGLRQGEIQNQLTQLEGFFATDVPCRININYQQSFESVFQAVNQEIKLVKHHQTYPRDILLRYPKLKGLRESGFLPQFLVNIEQVKNLEEYNTRLDNALTLVIPESGTKCYWVYDSEIFDGDTIGRMGGEFTTFVQSIVTNPTLSLAEINLLSDDERHQILVEWNNNQIDYPQNLSIHQLFELQVAKTPDAVALVFKNQEISYRELENRANQLAHYLQKLGVKPEVLVGICVERSLEMIVGLLGILKAGGAYVPLDPNYPTERLTYMVEDAQISLLLTQDKFQQQFSNPEVRQICLDRDWSIISQEIIENPVSEVRTENLAYVIYTSGSTGKPKGVMINHQSLVNFTQAAIDEYRITQCDRVLQFASISFDAAAEEIYPCLTSGGTLVLRTDEMLNSIGTFLKACQDKKLTVLDLPTAYWQQMVSELTTTNLVLPDYLRLVIIGGERVLPESVKIWQESVGNYPQLMNTYGPTEGTVVATIYPIKTEIAIKKEVPIGRAIANVQTYILDQNLQPLPIGIPGELHIGGTGLARGYFNRPELTAEKFIPNPFEKSKVTLQKSKLDRLYKTGDLARYLPDGNIEFIGRIDNQVKIRGFRIELGEIEAVLIQHPDIQETVVIAREDIPGDKRLVAYIVSQKQTAPNLDELRRFLKEKLPDYMVPNAFVILEVLPLTPNGKLDRRAL</sequence>
<dbReference type="FunFam" id="3.30.300.30:FF:000010">
    <property type="entry name" value="Enterobactin synthetase component F"/>
    <property type="match status" value="1"/>
</dbReference>
<dbReference type="Gene3D" id="3.40.50.12230">
    <property type="match status" value="1"/>
</dbReference>
<dbReference type="InterPro" id="IPR002376">
    <property type="entry name" value="Formyl_transf_N"/>
</dbReference>
<dbReference type="Pfam" id="PF00550">
    <property type="entry name" value="PP-binding"/>
    <property type="match status" value="1"/>
</dbReference>
<evidence type="ECO:0000256" key="4">
    <source>
        <dbReference type="ARBA" id="ARBA00022553"/>
    </source>
</evidence>
<dbReference type="InterPro" id="IPR011034">
    <property type="entry name" value="Formyl_transferase-like_C_sf"/>
</dbReference>
<dbReference type="InterPro" id="IPR009081">
    <property type="entry name" value="PP-bd_ACP"/>
</dbReference>
<dbReference type="InterPro" id="IPR005793">
    <property type="entry name" value="Formyl_trans_C"/>
</dbReference>
<dbReference type="Gene3D" id="3.30.559.10">
    <property type="entry name" value="Chloramphenicol acetyltransferase-like domain"/>
    <property type="match status" value="1"/>
</dbReference>
<dbReference type="Pfam" id="PF00551">
    <property type="entry name" value="Formyl_trans_N"/>
    <property type="match status" value="1"/>
</dbReference>
<dbReference type="InterPro" id="IPR023213">
    <property type="entry name" value="CAT-like_dom_sf"/>
</dbReference>
<reference evidence="7" key="1">
    <citation type="submission" date="2022-06" db="EMBL/GenBank/DDBJ databases">
        <title>New cyanobacteria of genus Symplocastrum in benthos of Lake Baikal.</title>
        <authorList>
            <person name="Sorokovikova E."/>
            <person name="Tikhonova I."/>
            <person name="Krasnopeev A."/>
            <person name="Evseev P."/>
            <person name="Gladkikh A."/>
            <person name="Belykh O."/>
        </authorList>
    </citation>
    <scope>NUCLEOTIDE SEQUENCE</scope>
    <source>
        <strain evidence="7">BBK-W-15</strain>
    </source>
</reference>
<comment type="similarity">
    <text evidence="2">Belongs to the ATP-dependent AMP-binding enzyme family.</text>
</comment>
<dbReference type="SUPFAM" id="SSF56801">
    <property type="entry name" value="Acetyl-CoA synthetase-like"/>
    <property type="match status" value="2"/>
</dbReference>
<dbReference type="PROSITE" id="PS50075">
    <property type="entry name" value="CARRIER"/>
    <property type="match status" value="1"/>
</dbReference>
<dbReference type="FunFam" id="3.30.559.10:FF:000012">
    <property type="entry name" value="Non-ribosomal peptide synthetase"/>
    <property type="match status" value="1"/>
</dbReference>
<dbReference type="InterPro" id="IPR042099">
    <property type="entry name" value="ANL_N_sf"/>
</dbReference>
<dbReference type="PANTHER" id="PTHR45527">
    <property type="entry name" value="NONRIBOSOMAL PEPTIDE SYNTHETASE"/>
    <property type="match status" value="1"/>
</dbReference>
<evidence type="ECO:0000313" key="7">
    <source>
        <dbReference type="EMBL" id="MCP2731317.1"/>
    </source>
</evidence>
<dbReference type="PROSITE" id="PS00455">
    <property type="entry name" value="AMP_BINDING"/>
    <property type="match status" value="2"/>
</dbReference>
<dbReference type="GO" id="GO:0043041">
    <property type="term" value="P:amino acid activation for nonribosomal peptide biosynthetic process"/>
    <property type="evidence" value="ECO:0007669"/>
    <property type="project" value="TreeGrafter"/>
</dbReference>
<dbReference type="SUPFAM" id="SSF53328">
    <property type="entry name" value="Formyltransferase"/>
    <property type="match status" value="1"/>
</dbReference>
<dbReference type="Pfam" id="PF00668">
    <property type="entry name" value="Condensation"/>
    <property type="match status" value="2"/>
</dbReference>
<dbReference type="InterPro" id="IPR020845">
    <property type="entry name" value="AMP-binding_CS"/>
</dbReference>
<protein>
    <submittedName>
        <fullName evidence="7">Amino acid adenylation domain-containing protein</fullName>
    </submittedName>
</protein>
<evidence type="ECO:0000313" key="8">
    <source>
        <dbReference type="Proteomes" id="UP001204953"/>
    </source>
</evidence>
<dbReference type="InterPro" id="IPR006162">
    <property type="entry name" value="Ppantetheine_attach_site"/>
</dbReference>
<dbReference type="InterPro" id="IPR036477">
    <property type="entry name" value="Formyl_transf_N_sf"/>
</dbReference>